<keyword evidence="2 6" id="KW-0812">Transmembrane</keyword>
<feature type="transmembrane region" description="Helical" evidence="6">
    <location>
        <begin position="60"/>
        <end position="85"/>
    </location>
</feature>
<accession>A0A1W5CXP8</accession>
<keyword evidence="3 6" id="KW-1133">Transmembrane helix</keyword>
<dbReference type="Proteomes" id="UP000192927">
    <property type="component" value="Unassembled WGS sequence"/>
</dbReference>
<evidence type="ECO:0000313" key="8">
    <source>
        <dbReference type="EMBL" id="SLM35643.1"/>
    </source>
</evidence>
<protein>
    <submittedName>
        <fullName evidence="8">Mfs transporter</fullName>
    </submittedName>
</protein>
<dbReference type="InterPro" id="IPR036259">
    <property type="entry name" value="MFS_trans_sf"/>
</dbReference>
<feature type="transmembrane region" description="Helical" evidence="6">
    <location>
        <begin position="97"/>
        <end position="118"/>
    </location>
</feature>
<proteinExistence type="predicted"/>
<feature type="transmembrane region" description="Helical" evidence="6">
    <location>
        <begin position="258"/>
        <end position="277"/>
    </location>
</feature>
<dbReference type="Pfam" id="PF07690">
    <property type="entry name" value="MFS_1"/>
    <property type="match status" value="1"/>
</dbReference>
<feature type="compositionally biased region" description="Polar residues" evidence="5">
    <location>
        <begin position="1"/>
        <end position="29"/>
    </location>
</feature>
<feature type="transmembrane region" description="Helical" evidence="6">
    <location>
        <begin position="217"/>
        <end position="237"/>
    </location>
</feature>
<feature type="transmembrane region" description="Helical" evidence="6">
    <location>
        <begin position="324"/>
        <end position="347"/>
    </location>
</feature>
<keyword evidence="9" id="KW-1185">Reference proteome</keyword>
<evidence type="ECO:0000256" key="3">
    <source>
        <dbReference type="ARBA" id="ARBA00022989"/>
    </source>
</evidence>
<feature type="transmembrane region" description="Helical" evidence="6">
    <location>
        <begin position="386"/>
        <end position="407"/>
    </location>
</feature>
<feature type="transmembrane region" description="Helical" evidence="6">
    <location>
        <begin position="449"/>
        <end position="471"/>
    </location>
</feature>
<dbReference type="InterPro" id="IPR011701">
    <property type="entry name" value="MFS"/>
</dbReference>
<dbReference type="GO" id="GO:0005886">
    <property type="term" value="C:plasma membrane"/>
    <property type="evidence" value="ECO:0007669"/>
    <property type="project" value="TreeGrafter"/>
</dbReference>
<keyword evidence="4 6" id="KW-0472">Membrane</keyword>
<dbReference type="Gene3D" id="1.20.1720.10">
    <property type="entry name" value="Multidrug resistance protein D"/>
    <property type="match status" value="1"/>
</dbReference>
<sequence>MASSTASAEKLSITNEKTDQASASVTNESVRNDDPEKSAVAADGVPVETEKSNWNKPLRFYLAFFCLLLMVLMVSIDATALGVAIPTLTTELHGTTVLAFWTNISFMLIVAIVQPIYASVSDILGRKPPLYFAFVLFGIGSIVFATAPAMRLAILGRVLQGMGGGGLDVLSEVIVADITTLKERALWIGLLSIPMATGCILGPVIGALFSEYATWRWIGWINLPIIGIALPLAIFFMRLKPMEDDLKTKLSNIDWIGIGLFTVGSTLFVVPLSWAGAMYPWGSWRTIVPLVIGVLLLIAFAFYERYPARAVFPYRIFKSVTARVTLFGAFIHGLVLYALLTYLPLYYESVRLEAPLQAGVSILPFCAVVMAFTGIAAAGVDYFRKYLWEIWAGWVFLAVGVGLFSLLTRESSLAVTASFQVIAGIGLGTIFTVPPIPMQASAPTAEDQGLAIGILVSFRLFGGLIGLAVGATAFSTTFAKSIAALGELPEAVSILENSNQAIGFIPYLRELDVPQEVINPILDSYDSSWRTVWYILAGFGAAGAIGSLFTKELSLESDDKGRQHMDDESSS</sequence>
<evidence type="ECO:0000256" key="5">
    <source>
        <dbReference type="SAM" id="MobiDB-lite"/>
    </source>
</evidence>
<evidence type="ECO:0000313" key="9">
    <source>
        <dbReference type="Proteomes" id="UP000192927"/>
    </source>
</evidence>
<feature type="transmembrane region" description="Helical" evidence="6">
    <location>
        <begin position="359"/>
        <end position="379"/>
    </location>
</feature>
<dbReference type="SUPFAM" id="SSF103473">
    <property type="entry name" value="MFS general substrate transporter"/>
    <property type="match status" value="1"/>
</dbReference>
<feature type="transmembrane region" description="Helical" evidence="6">
    <location>
        <begin position="283"/>
        <end position="303"/>
    </location>
</feature>
<organism evidence="8 9">
    <name type="scientific">Lasallia pustulata</name>
    <dbReference type="NCBI Taxonomy" id="136370"/>
    <lineage>
        <taxon>Eukaryota</taxon>
        <taxon>Fungi</taxon>
        <taxon>Dikarya</taxon>
        <taxon>Ascomycota</taxon>
        <taxon>Pezizomycotina</taxon>
        <taxon>Lecanoromycetes</taxon>
        <taxon>OSLEUM clade</taxon>
        <taxon>Umbilicariomycetidae</taxon>
        <taxon>Umbilicariales</taxon>
        <taxon>Umbilicariaceae</taxon>
        <taxon>Lasallia</taxon>
    </lineage>
</organism>
<evidence type="ECO:0000256" key="4">
    <source>
        <dbReference type="ARBA" id="ARBA00023136"/>
    </source>
</evidence>
<dbReference type="Gene3D" id="1.20.1250.20">
    <property type="entry name" value="MFS general substrate transporter like domains"/>
    <property type="match status" value="1"/>
</dbReference>
<dbReference type="GO" id="GO:0022857">
    <property type="term" value="F:transmembrane transporter activity"/>
    <property type="evidence" value="ECO:0007669"/>
    <property type="project" value="InterPro"/>
</dbReference>
<evidence type="ECO:0000256" key="2">
    <source>
        <dbReference type="ARBA" id="ARBA00022692"/>
    </source>
</evidence>
<name>A0A1W5CXP8_9LECA</name>
<comment type="subcellular location">
    <subcellularLocation>
        <location evidence="1">Membrane</location>
        <topology evidence="1">Multi-pass membrane protein</topology>
    </subcellularLocation>
</comment>
<dbReference type="InterPro" id="IPR020846">
    <property type="entry name" value="MFS_dom"/>
</dbReference>
<dbReference type="AlphaFoldDB" id="A0A1W5CXP8"/>
<feature type="transmembrane region" description="Helical" evidence="6">
    <location>
        <begin position="185"/>
        <end position="205"/>
    </location>
</feature>
<dbReference type="PROSITE" id="PS50850">
    <property type="entry name" value="MFS"/>
    <property type="match status" value="1"/>
</dbReference>
<dbReference type="PANTHER" id="PTHR23501">
    <property type="entry name" value="MAJOR FACILITATOR SUPERFAMILY"/>
    <property type="match status" value="1"/>
</dbReference>
<evidence type="ECO:0000256" key="6">
    <source>
        <dbReference type="SAM" id="Phobius"/>
    </source>
</evidence>
<dbReference type="EMBL" id="FWEW01000775">
    <property type="protein sequence ID" value="SLM35643.1"/>
    <property type="molecule type" value="Genomic_DNA"/>
</dbReference>
<feature type="transmembrane region" description="Helical" evidence="6">
    <location>
        <begin position="413"/>
        <end position="437"/>
    </location>
</feature>
<feature type="transmembrane region" description="Helical" evidence="6">
    <location>
        <begin position="130"/>
        <end position="154"/>
    </location>
</feature>
<dbReference type="PANTHER" id="PTHR23501:SF156">
    <property type="entry name" value="TRANSPORTER, PUTATIVE-RELATED"/>
    <property type="match status" value="1"/>
</dbReference>
<feature type="transmembrane region" description="Helical" evidence="6">
    <location>
        <begin position="532"/>
        <end position="550"/>
    </location>
</feature>
<feature type="domain" description="Major facilitator superfamily (MFS) profile" evidence="7">
    <location>
        <begin position="63"/>
        <end position="555"/>
    </location>
</feature>
<reference evidence="9" key="1">
    <citation type="submission" date="2017-03" db="EMBL/GenBank/DDBJ databases">
        <authorList>
            <person name="Sharma R."/>
            <person name="Thines M."/>
        </authorList>
    </citation>
    <scope>NUCLEOTIDE SEQUENCE [LARGE SCALE GENOMIC DNA]</scope>
</reference>
<feature type="region of interest" description="Disordered" evidence="5">
    <location>
        <begin position="1"/>
        <end position="43"/>
    </location>
</feature>
<evidence type="ECO:0000256" key="1">
    <source>
        <dbReference type="ARBA" id="ARBA00004141"/>
    </source>
</evidence>
<evidence type="ECO:0000259" key="7">
    <source>
        <dbReference type="PROSITE" id="PS50850"/>
    </source>
</evidence>